<protein>
    <submittedName>
        <fullName evidence="2">CsbA</fullName>
    </submittedName>
</protein>
<organism evidence="2 3">
    <name type="scientific">Bacillus zhangzhouensis</name>
    <dbReference type="NCBI Taxonomy" id="1178540"/>
    <lineage>
        <taxon>Bacteria</taxon>
        <taxon>Bacillati</taxon>
        <taxon>Bacillota</taxon>
        <taxon>Bacilli</taxon>
        <taxon>Bacillales</taxon>
        <taxon>Bacillaceae</taxon>
        <taxon>Bacillus</taxon>
    </lineage>
</organism>
<accession>A0A081LER9</accession>
<gene>
    <name evidence="2" type="ORF">BA70_11500</name>
</gene>
<evidence type="ECO:0000313" key="3">
    <source>
        <dbReference type="Proteomes" id="UP000028091"/>
    </source>
</evidence>
<dbReference type="RefSeq" id="WP_034318699.1">
    <property type="nucleotide sequence ID" value="NZ_JALPZN010000053.1"/>
</dbReference>
<feature type="transmembrane region" description="Helical" evidence="1">
    <location>
        <begin position="49"/>
        <end position="67"/>
    </location>
</feature>
<name>A0A081LER9_9BACI</name>
<comment type="caution">
    <text evidence="2">The sequence shown here is derived from an EMBL/GenBank/DDBJ whole genome shotgun (WGS) entry which is preliminary data.</text>
</comment>
<sequence>MITKAIFALVFPFLLVILFSKVTYNHYVGIALTAALLFASYMKGYTETYFIVGLDIISLVAGALFMAKKEIEKREKAEKHH</sequence>
<keyword evidence="1" id="KW-1133">Transmembrane helix</keyword>
<keyword evidence="3" id="KW-1185">Reference proteome</keyword>
<dbReference type="Pfam" id="PF09964">
    <property type="entry name" value="DUF2198"/>
    <property type="match status" value="1"/>
</dbReference>
<evidence type="ECO:0000313" key="2">
    <source>
        <dbReference type="EMBL" id="KEP27745.1"/>
    </source>
</evidence>
<dbReference type="OrthoDB" id="2454250at2"/>
<evidence type="ECO:0000256" key="1">
    <source>
        <dbReference type="SAM" id="Phobius"/>
    </source>
</evidence>
<dbReference type="AlphaFoldDB" id="A0A081LER9"/>
<keyword evidence="1" id="KW-0472">Membrane</keyword>
<proteinExistence type="predicted"/>
<dbReference type="eggNOG" id="COG4897">
    <property type="taxonomic scope" value="Bacteria"/>
</dbReference>
<dbReference type="InterPro" id="IPR019242">
    <property type="entry name" value="DUF2198"/>
</dbReference>
<keyword evidence="1" id="KW-0812">Transmembrane</keyword>
<dbReference type="EMBL" id="JOTP01000003">
    <property type="protein sequence ID" value="KEP27745.1"/>
    <property type="molecule type" value="Genomic_DNA"/>
</dbReference>
<dbReference type="Proteomes" id="UP000028091">
    <property type="component" value="Unassembled WGS sequence"/>
</dbReference>
<reference evidence="2 3" key="1">
    <citation type="submission" date="2012-09" db="EMBL/GenBank/DDBJ databases">
        <title>Genome Sequence of Bacillus sp. DW5-4.</title>
        <authorList>
            <person name="Lai Q."/>
            <person name="Liu Y."/>
            <person name="Shao Z."/>
        </authorList>
    </citation>
    <scope>NUCLEOTIDE SEQUENCE [LARGE SCALE GENOMIC DNA]</scope>
    <source>
        <strain evidence="2 3">DW5-4</strain>
    </source>
</reference>